<gene>
    <name evidence="2" type="ORF">CSTERTH_03910</name>
</gene>
<feature type="transmembrane region" description="Helical" evidence="1">
    <location>
        <begin position="20"/>
        <end position="44"/>
    </location>
</feature>
<evidence type="ECO:0000313" key="2">
    <source>
        <dbReference type="EMBL" id="ANW98238.1"/>
    </source>
</evidence>
<dbReference type="AlphaFoldDB" id="A0A1B1YBW4"/>
<evidence type="ECO:0000256" key="1">
    <source>
        <dbReference type="SAM" id="Phobius"/>
    </source>
</evidence>
<dbReference type="OrthoDB" id="48176at2"/>
<organism evidence="2 3">
    <name type="scientific">Thermoclostridium stercorarium subsp. thermolacticum DSM 2910</name>
    <dbReference type="NCBI Taxonomy" id="1121336"/>
    <lineage>
        <taxon>Bacteria</taxon>
        <taxon>Bacillati</taxon>
        <taxon>Bacillota</taxon>
        <taxon>Clostridia</taxon>
        <taxon>Eubacteriales</taxon>
        <taxon>Oscillospiraceae</taxon>
        <taxon>Thermoclostridium</taxon>
    </lineage>
</organism>
<keyword evidence="1" id="KW-0472">Membrane</keyword>
<proteinExistence type="predicted"/>
<dbReference type="RefSeq" id="WP_015358519.1">
    <property type="nucleotide sequence ID" value="NZ_CP014672.1"/>
</dbReference>
<keyword evidence="1" id="KW-0812">Transmembrane</keyword>
<sequence length="68" mass="7811">MARKVLSDVQKKAENDLTVILIVTFTVLGIYFESLTVFLIIFGMLLAKDFTKNAWGCIFVFVFLWNAF</sequence>
<accession>A0A1B1YBW4</accession>
<name>A0A1B1YBW4_THEST</name>
<evidence type="ECO:0000313" key="3">
    <source>
        <dbReference type="Proteomes" id="UP000092971"/>
    </source>
</evidence>
<protein>
    <submittedName>
        <fullName evidence="2">Uncharacterized protein</fullName>
    </submittedName>
</protein>
<dbReference type="Proteomes" id="UP000092971">
    <property type="component" value="Chromosome"/>
</dbReference>
<reference evidence="2 3" key="1">
    <citation type="submission" date="2016-02" db="EMBL/GenBank/DDBJ databases">
        <title>Comparison of Clostridium stercorarium subspecies using comparative genomics and transcriptomics.</title>
        <authorList>
            <person name="Schellenberg J."/>
            <person name="Thallinger G."/>
            <person name="Levin D.B."/>
            <person name="Zhang X."/>
            <person name="Alvare G."/>
            <person name="Fristensky B."/>
            <person name="Sparling R."/>
        </authorList>
    </citation>
    <scope>NUCLEOTIDE SEQUENCE [LARGE SCALE GENOMIC DNA]</scope>
    <source>
        <strain evidence="2 3">DSM 2910</strain>
    </source>
</reference>
<keyword evidence="1" id="KW-1133">Transmembrane helix</keyword>
<dbReference type="EMBL" id="CP014672">
    <property type="protein sequence ID" value="ANW98238.1"/>
    <property type="molecule type" value="Genomic_DNA"/>
</dbReference>